<dbReference type="GeneID" id="10326732"/>
<evidence type="ECO:0000313" key="2">
    <source>
        <dbReference type="EMBL" id="ADO97442.1"/>
    </source>
</evidence>
<evidence type="ECO:0000256" key="1">
    <source>
        <dbReference type="SAM" id="Coils"/>
    </source>
</evidence>
<keyword evidence="3" id="KW-1185">Reference proteome</keyword>
<dbReference type="RefSeq" id="YP_004322256.1">
    <property type="nucleotide sequence ID" value="NC_015279.1"/>
</dbReference>
<dbReference type="Proteomes" id="UP000006524">
    <property type="component" value="Segment"/>
</dbReference>
<proteinExistence type="predicted"/>
<dbReference type="EMBL" id="GU071095">
    <property type="protein sequence ID" value="ADO97442.1"/>
    <property type="molecule type" value="Genomic_DNA"/>
</dbReference>
<gene>
    <name evidence="2" type="ORF">SSM2_100</name>
</gene>
<organism evidence="2 3">
    <name type="scientific">Synechococcus phage S-SM2</name>
    <dbReference type="NCBI Taxonomy" id="444860"/>
    <lineage>
        <taxon>Viruses</taxon>
        <taxon>Duplodnaviria</taxon>
        <taxon>Heunggongvirae</taxon>
        <taxon>Uroviricota</taxon>
        <taxon>Caudoviricetes</taxon>
        <taxon>Pantevenvirales</taxon>
        <taxon>Kyanoviridae</taxon>
        <taxon>Nilusvirus</taxon>
        <taxon>Nilusvirus ssm2</taxon>
    </lineage>
</organism>
<name>E3SIZ4_9CAUD</name>
<sequence>MQKVKDYADLRRDPHTGAIMNMNSLDHEKYVARREVNDKEHQKVQTIEDEVANMKDDINEIKSLLRELINGSK</sequence>
<dbReference type="OrthoDB" id="27528at10239"/>
<reference evidence="2 3" key="1">
    <citation type="journal article" date="2010" name="Environ. Microbiol.">
        <title>Genomic analysis of oceanic cyanobacterial myoviruses compared with T4-like myoviruses from diverse hosts and environments.</title>
        <authorList>
            <person name="Sullivan M.B."/>
            <person name="Huang K.H."/>
            <person name="Ignacio-Espinoza J.C."/>
            <person name="Berlin A.M."/>
            <person name="Kelly L."/>
            <person name="Weigele P.R."/>
            <person name="DeFrancesco A.S."/>
            <person name="Kern S.E."/>
            <person name="Thompson L.R."/>
            <person name="Young S."/>
            <person name="Yandava C."/>
            <person name="Fu R."/>
            <person name="Krastins B."/>
            <person name="Chase M."/>
            <person name="Sarracino D."/>
            <person name="Osburne M.S."/>
            <person name="Henn M.R."/>
            <person name="Chisholm S.W."/>
        </authorList>
    </citation>
    <scope>NUCLEOTIDE SEQUENCE [LARGE SCALE GENOMIC DNA]</scope>
    <source>
        <strain evidence="2">8017-1</strain>
    </source>
</reference>
<feature type="coiled-coil region" evidence="1">
    <location>
        <begin position="37"/>
        <end position="67"/>
    </location>
</feature>
<accession>E3SIZ4</accession>
<protein>
    <submittedName>
        <fullName evidence="2">Uncharacterized protein</fullName>
    </submittedName>
</protein>
<keyword evidence="1" id="KW-0175">Coiled coil</keyword>
<evidence type="ECO:0000313" key="3">
    <source>
        <dbReference type="Proteomes" id="UP000006524"/>
    </source>
</evidence>
<dbReference type="KEGG" id="vg:10326732"/>